<protein>
    <submittedName>
        <fullName evidence="2">Uncharacterized protein</fullName>
    </submittedName>
</protein>
<organism evidence="2 3">
    <name type="scientific">Fragilariopsis cylindrus CCMP1102</name>
    <dbReference type="NCBI Taxonomy" id="635003"/>
    <lineage>
        <taxon>Eukaryota</taxon>
        <taxon>Sar</taxon>
        <taxon>Stramenopiles</taxon>
        <taxon>Ochrophyta</taxon>
        <taxon>Bacillariophyta</taxon>
        <taxon>Bacillariophyceae</taxon>
        <taxon>Bacillariophycidae</taxon>
        <taxon>Bacillariales</taxon>
        <taxon>Bacillariaceae</taxon>
        <taxon>Fragilariopsis</taxon>
    </lineage>
</organism>
<sequence>MSSLNNNNRNNCNHNYNDHSNSNAAKMMKTVAIAADTVFAVENSHNNHMSSSSSSSSSSCLTLLITLTTSGQQKRDNKQQQQRDARTSIDGASDILIATSCIDTVVTLQSRGVINDVTTAVGRNNNSSKSNINKNIEGPEFLNSWKKKSLGETKENVNSKQKDSNSSNDHNNNKVGTNNNENRSDRRDDDTIDTTTAAPDDDSDETILVHSLWQAEIQEQNHYDCDDNDRSNNNNGAPIVDYAFVEISPSLGNDENDDRESEKELRWKVS</sequence>
<dbReference type="EMBL" id="KV784354">
    <property type="protein sequence ID" value="OEU21084.1"/>
    <property type="molecule type" value="Genomic_DNA"/>
</dbReference>
<feature type="compositionally biased region" description="Basic and acidic residues" evidence="1">
    <location>
        <begin position="260"/>
        <end position="270"/>
    </location>
</feature>
<feature type="compositionally biased region" description="Low complexity" evidence="1">
    <location>
        <begin position="164"/>
        <end position="181"/>
    </location>
</feature>
<name>A0A1E7FSJ8_9STRA</name>
<evidence type="ECO:0000313" key="2">
    <source>
        <dbReference type="EMBL" id="OEU21084.1"/>
    </source>
</evidence>
<feature type="compositionally biased region" description="Basic and acidic residues" evidence="1">
    <location>
        <begin position="151"/>
        <end position="163"/>
    </location>
</feature>
<reference evidence="2 3" key="1">
    <citation type="submission" date="2016-09" db="EMBL/GenBank/DDBJ databases">
        <title>Extensive genetic diversity and differential bi-allelic expression allows diatom success in the polar Southern Ocean.</title>
        <authorList>
            <consortium name="DOE Joint Genome Institute"/>
            <person name="Mock T."/>
            <person name="Otillar R.P."/>
            <person name="Strauss J."/>
            <person name="Dupont C."/>
            <person name="Frickenhaus S."/>
            <person name="Maumus F."/>
            <person name="Mcmullan M."/>
            <person name="Sanges R."/>
            <person name="Schmutz J."/>
            <person name="Toseland A."/>
            <person name="Valas R."/>
            <person name="Veluchamy A."/>
            <person name="Ward B.J."/>
            <person name="Allen A."/>
            <person name="Barry K."/>
            <person name="Falciatore A."/>
            <person name="Ferrante M."/>
            <person name="Fortunato A.E."/>
            <person name="Gloeckner G."/>
            <person name="Gruber A."/>
            <person name="Hipkin R."/>
            <person name="Janech M."/>
            <person name="Kroth P."/>
            <person name="Leese F."/>
            <person name="Lindquist E."/>
            <person name="Lyon B.R."/>
            <person name="Martin J."/>
            <person name="Mayer C."/>
            <person name="Parker M."/>
            <person name="Quesneville H."/>
            <person name="Raymond J."/>
            <person name="Uhlig C."/>
            <person name="Valentin K.U."/>
            <person name="Worden A.Z."/>
            <person name="Armbrust E.V."/>
            <person name="Bowler C."/>
            <person name="Green B."/>
            <person name="Moulton V."/>
            <person name="Van Oosterhout C."/>
            <person name="Grigoriev I."/>
        </authorList>
    </citation>
    <scope>NUCLEOTIDE SEQUENCE [LARGE SCALE GENOMIC DNA]</scope>
    <source>
        <strain evidence="2 3">CCMP1102</strain>
    </source>
</reference>
<evidence type="ECO:0000313" key="3">
    <source>
        <dbReference type="Proteomes" id="UP000095751"/>
    </source>
</evidence>
<dbReference type="AlphaFoldDB" id="A0A1E7FSJ8"/>
<feature type="region of interest" description="Disordered" evidence="1">
    <location>
        <begin position="151"/>
        <end position="204"/>
    </location>
</feature>
<feature type="region of interest" description="Disordered" evidence="1">
    <location>
        <begin position="1"/>
        <end position="21"/>
    </location>
</feature>
<keyword evidence="3" id="KW-1185">Reference proteome</keyword>
<feature type="region of interest" description="Disordered" evidence="1">
    <location>
        <begin position="249"/>
        <end position="270"/>
    </location>
</feature>
<accession>A0A1E7FSJ8</accession>
<dbReference type="InParanoid" id="A0A1E7FSJ8"/>
<proteinExistence type="predicted"/>
<dbReference type="Proteomes" id="UP000095751">
    <property type="component" value="Unassembled WGS sequence"/>
</dbReference>
<dbReference type="KEGG" id="fcy:FRACYDRAFT_267855"/>
<gene>
    <name evidence="2" type="ORF">FRACYDRAFT_267855</name>
</gene>
<evidence type="ECO:0000256" key="1">
    <source>
        <dbReference type="SAM" id="MobiDB-lite"/>
    </source>
</evidence>